<protein>
    <submittedName>
        <fullName evidence="6">DUF1656 domain-containing protein</fullName>
    </submittedName>
</protein>
<dbReference type="AlphaFoldDB" id="A0A2N3L1J1"/>
<organism evidence="6 7">
    <name type="scientific">Thalassospira lohafexi</name>
    <dbReference type="NCBI Taxonomy" id="744227"/>
    <lineage>
        <taxon>Bacteria</taxon>
        <taxon>Pseudomonadati</taxon>
        <taxon>Pseudomonadota</taxon>
        <taxon>Alphaproteobacteria</taxon>
        <taxon>Rhodospirillales</taxon>
        <taxon>Thalassospiraceae</taxon>
        <taxon>Thalassospira</taxon>
    </lineage>
</organism>
<keyword evidence="1" id="KW-1003">Cell membrane</keyword>
<dbReference type="Pfam" id="PF07869">
    <property type="entry name" value="DUF1656"/>
    <property type="match status" value="1"/>
</dbReference>
<evidence type="ECO:0000256" key="5">
    <source>
        <dbReference type="SAM" id="Phobius"/>
    </source>
</evidence>
<keyword evidence="7" id="KW-1185">Reference proteome</keyword>
<gene>
    <name evidence="6" type="ORF">COO92_19920</name>
</gene>
<evidence type="ECO:0000256" key="4">
    <source>
        <dbReference type="ARBA" id="ARBA00023136"/>
    </source>
</evidence>
<dbReference type="EMBL" id="NXGX01000010">
    <property type="protein sequence ID" value="PKR56679.1"/>
    <property type="molecule type" value="Genomic_DNA"/>
</dbReference>
<feature type="transmembrane region" description="Helical" evidence="5">
    <location>
        <begin position="47"/>
        <end position="66"/>
    </location>
</feature>
<evidence type="ECO:0000256" key="3">
    <source>
        <dbReference type="ARBA" id="ARBA00022989"/>
    </source>
</evidence>
<dbReference type="RefSeq" id="WP_101304709.1">
    <property type="nucleotide sequence ID" value="NZ_NXGX01000010.1"/>
</dbReference>
<keyword evidence="4 5" id="KW-0472">Membrane</keyword>
<dbReference type="InterPro" id="IPR012451">
    <property type="entry name" value="DUF1656"/>
</dbReference>
<evidence type="ECO:0000313" key="6">
    <source>
        <dbReference type="EMBL" id="PKR56679.1"/>
    </source>
</evidence>
<name>A0A2N3L1J1_9PROT</name>
<dbReference type="Proteomes" id="UP000233332">
    <property type="component" value="Unassembled WGS sequence"/>
</dbReference>
<evidence type="ECO:0000256" key="1">
    <source>
        <dbReference type="ARBA" id="ARBA00022475"/>
    </source>
</evidence>
<evidence type="ECO:0000256" key="2">
    <source>
        <dbReference type="ARBA" id="ARBA00022692"/>
    </source>
</evidence>
<evidence type="ECO:0000313" key="7">
    <source>
        <dbReference type="Proteomes" id="UP000233332"/>
    </source>
</evidence>
<comment type="caution">
    <text evidence="6">The sequence shown here is derived from an EMBL/GenBank/DDBJ whole genome shotgun (WGS) entry which is preliminary data.</text>
</comment>
<proteinExistence type="predicted"/>
<keyword evidence="2 5" id="KW-0812">Transmembrane</keyword>
<keyword evidence="3 5" id="KW-1133">Transmembrane helix</keyword>
<feature type="transmembrane region" description="Helical" evidence="5">
    <location>
        <begin position="6"/>
        <end position="27"/>
    </location>
</feature>
<reference evidence="6 7" key="1">
    <citation type="submission" date="2017-09" db="EMBL/GenBank/DDBJ databases">
        <title>Biodiversity and function of Thalassospira species in the particle-attached aromatic-hydrocarbon-degrading consortia from the surface seawater of the China South Sea.</title>
        <authorList>
            <person name="Dong C."/>
            <person name="Lai Q."/>
            <person name="Shao Z."/>
        </authorList>
    </citation>
    <scope>NUCLEOTIDE SEQUENCE [LARGE SCALE GENOMIC DNA]</scope>
    <source>
        <strain evidence="6 7">139Z-12</strain>
    </source>
</reference>
<sequence>MINPTLNLYGLFVPAFLVMALAAWGCLKIAHAGLARIGFYKITVHPALTDLALYVLILTGLSALFIQ</sequence>
<accession>A0A2N3L1J1</accession>